<proteinExistence type="predicted"/>
<dbReference type="AlphaFoldDB" id="A0A6N4E0C4"/>
<dbReference type="Pfam" id="PF20099">
    <property type="entry name" value="DUF6489"/>
    <property type="match status" value="1"/>
</dbReference>
<evidence type="ECO:0000313" key="1">
    <source>
        <dbReference type="EMBL" id="PUE04239.1"/>
    </source>
</evidence>
<dbReference type="Proteomes" id="UP000250928">
    <property type="component" value="Unassembled WGS sequence"/>
</dbReference>
<dbReference type="EMBL" id="PQCO01000133">
    <property type="protein sequence ID" value="PUE04239.1"/>
    <property type="molecule type" value="Genomic_DNA"/>
</dbReference>
<gene>
    <name evidence="1" type="ORF">C3L24_03535</name>
</gene>
<comment type="caution">
    <text evidence="1">The sequence shown here is derived from an EMBL/GenBank/DDBJ whole genome shotgun (WGS) entry which is preliminary data.</text>
</comment>
<reference evidence="1 2" key="1">
    <citation type="submission" date="2018-01" db="EMBL/GenBank/DDBJ databases">
        <title>Novel co-symbiosis in the lucinid bivalve Phacoides pectinatus.</title>
        <authorList>
            <person name="Lim S.J."/>
            <person name="Davis B.G."/>
            <person name="Gill D.E."/>
            <person name="Engel A.S."/>
            <person name="Anderson L.C."/>
            <person name="Campbell B.J."/>
        </authorList>
    </citation>
    <scope>NUCLEOTIDE SEQUENCE [LARGE SCALE GENOMIC DNA]</scope>
    <source>
        <strain evidence="1">N3_P5</strain>
    </source>
</reference>
<evidence type="ECO:0000313" key="2">
    <source>
        <dbReference type="Proteomes" id="UP000250928"/>
    </source>
</evidence>
<organism evidence="1 2">
    <name type="scientific">Candidatus Sedimenticola endophacoides</name>
    <dbReference type="NCBI Taxonomy" id="2548426"/>
    <lineage>
        <taxon>Bacteria</taxon>
        <taxon>Pseudomonadati</taxon>
        <taxon>Pseudomonadota</taxon>
        <taxon>Gammaproteobacteria</taxon>
        <taxon>Chromatiales</taxon>
        <taxon>Sedimenticolaceae</taxon>
        <taxon>Sedimenticola</taxon>
    </lineage>
</organism>
<sequence>MKINIEIDITPEEFRKSMGWPDVEAFNRELLDKLRQQMEAGAEGFDPLTLLKPYLTQSASSMEGFQKIMSGMMEGYFRGPKGGG</sequence>
<protein>
    <submittedName>
        <fullName evidence="1">Uncharacterized protein</fullName>
    </submittedName>
</protein>
<name>A0A6N4E0C4_9GAMM</name>
<accession>A0A6N4E0C4</accession>
<dbReference type="InterPro" id="IPR045502">
    <property type="entry name" value="DUF6489"/>
</dbReference>